<evidence type="ECO:0000259" key="1">
    <source>
        <dbReference type="Pfam" id="PF12697"/>
    </source>
</evidence>
<dbReference type="InterPro" id="IPR029058">
    <property type="entry name" value="AB_hydrolase_fold"/>
</dbReference>
<dbReference type="EMBL" id="ADBL01000821">
    <property type="status" value="NOT_ANNOTATED_CDS"/>
    <property type="molecule type" value="Genomic_DNA"/>
</dbReference>
<organism evidence="3 4">
    <name type="scientific">Magnaporthiopsis poae (strain ATCC 64411 / 73-15)</name>
    <name type="common">Kentucky bluegrass fungus</name>
    <name type="synonym">Magnaporthe poae</name>
    <dbReference type="NCBI Taxonomy" id="644358"/>
    <lineage>
        <taxon>Eukaryota</taxon>
        <taxon>Fungi</taxon>
        <taxon>Dikarya</taxon>
        <taxon>Ascomycota</taxon>
        <taxon>Pezizomycotina</taxon>
        <taxon>Sordariomycetes</taxon>
        <taxon>Sordariomycetidae</taxon>
        <taxon>Magnaporthales</taxon>
        <taxon>Magnaporthaceae</taxon>
        <taxon>Magnaporthiopsis</taxon>
    </lineage>
</organism>
<dbReference type="Gene3D" id="3.40.50.1820">
    <property type="entry name" value="alpha/beta hydrolase"/>
    <property type="match status" value="1"/>
</dbReference>
<protein>
    <recommendedName>
        <fullName evidence="1">AB hydrolase-1 domain-containing protein</fullName>
    </recommendedName>
</protein>
<reference evidence="3" key="4">
    <citation type="journal article" date="2015" name="G3 (Bethesda)">
        <title>Genome sequences of three phytopathogenic species of the Magnaporthaceae family of fungi.</title>
        <authorList>
            <person name="Okagaki L.H."/>
            <person name="Nunes C.C."/>
            <person name="Sailsbery J."/>
            <person name="Clay B."/>
            <person name="Brown D."/>
            <person name="John T."/>
            <person name="Oh Y."/>
            <person name="Young N."/>
            <person name="Fitzgerald M."/>
            <person name="Haas B.J."/>
            <person name="Zeng Q."/>
            <person name="Young S."/>
            <person name="Adiconis X."/>
            <person name="Fan L."/>
            <person name="Levin J.Z."/>
            <person name="Mitchell T.K."/>
            <person name="Okubara P.A."/>
            <person name="Farman M.L."/>
            <person name="Kohn L.M."/>
            <person name="Birren B."/>
            <person name="Ma L.-J."/>
            <person name="Dean R.A."/>
        </authorList>
    </citation>
    <scope>NUCLEOTIDE SEQUENCE</scope>
    <source>
        <strain evidence="3">ATCC 64411 / 73-15</strain>
    </source>
</reference>
<reference evidence="2" key="3">
    <citation type="submission" date="2011-03" db="EMBL/GenBank/DDBJ databases">
        <title>Annotation of Magnaporthe poae ATCC 64411.</title>
        <authorList>
            <person name="Ma L.-J."/>
            <person name="Dead R."/>
            <person name="Young S.K."/>
            <person name="Zeng Q."/>
            <person name="Gargeya S."/>
            <person name="Fitzgerald M."/>
            <person name="Haas B."/>
            <person name="Abouelleil A."/>
            <person name="Alvarado L."/>
            <person name="Arachchi H.M."/>
            <person name="Berlin A."/>
            <person name="Brown A."/>
            <person name="Chapman S.B."/>
            <person name="Chen Z."/>
            <person name="Dunbar C."/>
            <person name="Freedman E."/>
            <person name="Gearin G."/>
            <person name="Gellesch M."/>
            <person name="Goldberg J."/>
            <person name="Griggs A."/>
            <person name="Gujja S."/>
            <person name="Heiman D."/>
            <person name="Howarth C."/>
            <person name="Larson L."/>
            <person name="Lui A."/>
            <person name="MacDonald P.J.P."/>
            <person name="Mehta T."/>
            <person name="Montmayeur A."/>
            <person name="Murphy C."/>
            <person name="Neiman D."/>
            <person name="Pearson M."/>
            <person name="Priest M."/>
            <person name="Roberts A."/>
            <person name="Saif S."/>
            <person name="Shea T."/>
            <person name="Shenoy N."/>
            <person name="Sisk P."/>
            <person name="Stolte C."/>
            <person name="Sykes S."/>
            <person name="Yandava C."/>
            <person name="Wortman J."/>
            <person name="Nusbaum C."/>
            <person name="Birren B."/>
        </authorList>
    </citation>
    <scope>NUCLEOTIDE SEQUENCE</scope>
    <source>
        <strain evidence="2">ATCC 64411</strain>
    </source>
</reference>
<reference evidence="2" key="2">
    <citation type="submission" date="2010-05" db="EMBL/GenBank/DDBJ databases">
        <title>The Genome Sequence of Magnaporthe poae strain ATCC 64411.</title>
        <authorList>
            <consortium name="The Broad Institute Genome Sequencing Platform"/>
            <consortium name="Broad Institute Genome Sequencing Center for Infectious Disease"/>
            <person name="Ma L.-J."/>
            <person name="Dead R."/>
            <person name="Young S."/>
            <person name="Zeng Q."/>
            <person name="Koehrsen M."/>
            <person name="Alvarado L."/>
            <person name="Berlin A."/>
            <person name="Chapman S.B."/>
            <person name="Chen Z."/>
            <person name="Freedman E."/>
            <person name="Gellesch M."/>
            <person name="Goldberg J."/>
            <person name="Griggs A."/>
            <person name="Gujja S."/>
            <person name="Heilman E.R."/>
            <person name="Heiman D."/>
            <person name="Hepburn T."/>
            <person name="Howarth C."/>
            <person name="Jen D."/>
            <person name="Larson L."/>
            <person name="Mehta T."/>
            <person name="Neiman D."/>
            <person name="Pearson M."/>
            <person name="Roberts A."/>
            <person name="Saif S."/>
            <person name="Shea T."/>
            <person name="Shenoy N."/>
            <person name="Sisk P."/>
            <person name="Stolte C."/>
            <person name="Sykes S."/>
            <person name="Walk T."/>
            <person name="White J."/>
            <person name="Yandava C."/>
            <person name="Haas B."/>
            <person name="Nusbaum C."/>
            <person name="Birren B."/>
        </authorList>
    </citation>
    <scope>NUCLEOTIDE SEQUENCE</scope>
    <source>
        <strain evidence="2">ATCC 64411</strain>
    </source>
</reference>
<sequence length="417" mass="45921">MLRVHRRQIKHSTSSAEQPAVAMLTAQTFSLGWLVATSAAMATRATTPSKNCVQFNVSVPVVATNKHYRQPRVDNNIDTVNWALNFSIRTAPKNNAERILGDVDIHRSFRISAQLCVPPEKTTKAGILQIAVNGNAWDKRYWDVQVKPEQYSYIDAAIAKGYSILTWDRIGTGQSEIANAYDEVQLTTEIEILAGLTNLAREGKLLSSATTTTASVAEPKPTRIVHVAHSFGAYLTYAFLLKHPTLSDAALLSSFLPNATQLGAVKVVTFEHDYAAHNDPARFGRFGSGYMVPAEENALQKLYFTKGGFDPELLTYSDKVKQPEAVSLYASDHQIQYATSDRLFHGPVQIIVGEKDFPLCNGYCPGTFDEANIKDIFHNATDVQVKVLENTAHALALHKSAPAGYKLMFDFLSGHGF</sequence>
<dbReference type="eggNOG" id="ENOG502RN83">
    <property type="taxonomic scope" value="Eukaryota"/>
</dbReference>
<dbReference type="Pfam" id="PF12697">
    <property type="entry name" value="Abhydrolase_6"/>
    <property type="match status" value="1"/>
</dbReference>
<dbReference type="Proteomes" id="UP000011715">
    <property type="component" value="Unassembled WGS sequence"/>
</dbReference>
<keyword evidence="4" id="KW-1185">Reference proteome</keyword>
<dbReference type="STRING" id="644358.A0A0C4DTZ5"/>
<proteinExistence type="predicted"/>
<name>A0A0C4DTZ5_MAGP6</name>
<dbReference type="VEuPathDB" id="FungiDB:MAPG_03426"/>
<gene>
    <name evidence="2" type="ORF">MAPG_03426</name>
</gene>
<evidence type="ECO:0000313" key="2">
    <source>
        <dbReference type="EMBL" id="KLU84382.1"/>
    </source>
</evidence>
<dbReference type="EMBL" id="GL876967">
    <property type="protein sequence ID" value="KLU84382.1"/>
    <property type="molecule type" value="Genomic_DNA"/>
</dbReference>
<dbReference type="EnsemblFungi" id="MAPG_03426T0">
    <property type="protein sequence ID" value="MAPG_03426T0"/>
    <property type="gene ID" value="MAPG_03426"/>
</dbReference>
<dbReference type="OrthoDB" id="190201at2759"/>
<evidence type="ECO:0000313" key="4">
    <source>
        <dbReference type="Proteomes" id="UP000011715"/>
    </source>
</evidence>
<dbReference type="InterPro" id="IPR000073">
    <property type="entry name" value="AB_hydrolase_1"/>
</dbReference>
<feature type="domain" description="AB hydrolase-1" evidence="1">
    <location>
        <begin position="132"/>
        <end position="402"/>
    </location>
</feature>
<dbReference type="AlphaFoldDB" id="A0A0C4DTZ5"/>
<reference evidence="3" key="5">
    <citation type="submission" date="2015-06" db="UniProtKB">
        <authorList>
            <consortium name="EnsemblFungi"/>
        </authorList>
    </citation>
    <scope>IDENTIFICATION</scope>
    <source>
        <strain evidence="3">ATCC 64411</strain>
    </source>
</reference>
<dbReference type="OMA" id="YGSGYFV"/>
<evidence type="ECO:0000313" key="3">
    <source>
        <dbReference type="EnsemblFungi" id="MAPG_03426T0"/>
    </source>
</evidence>
<reference evidence="4" key="1">
    <citation type="submission" date="2010-05" db="EMBL/GenBank/DDBJ databases">
        <title>The genome sequence of Magnaporthe poae strain ATCC 64411.</title>
        <authorList>
            <person name="Ma L.-J."/>
            <person name="Dead R."/>
            <person name="Young S."/>
            <person name="Zeng Q."/>
            <person name="Koehrsen M."/>
            <person name="Alvarado L."/>
            <person name="Berlin A."/>
            <person name="Chapman S.B."/>
            <person name="Chen Z."/>
            <person name="Freedman E."/>
            <person name="Gellesch M."/>
            <person name="Goldberg J."/>
            <person name="Griggs A."/>
            <person name="Gujja S."/>
            <person name="Heilman E.R."/>
            <person name="Heiman D."/>
            <person name="Hepburn T."/>
            <person name="Howarth C."/>
            <person name="Jen D."/>
            <person name="Larson L."/>
            <person name="Mehta T."/>
            <person name="Neiman D."/>
            <person name="Pearson M."/>
            <person name="Roberts A."/>
            <person name="Saif S."/>
            <person name="Shea T."/>
            <person name="Shenoy N."/>
            <person name="Sisk P."/>
            <person name="Stolte C."/>
            <person name="Sykes S."/>
            <person name="Walk T."/>
            <person name="White J."/>
            <person name="Yandava C."/>
            <person name="Haas B."/>
            <person name="Nusbaum C."/>
            <person name="Birren B."/>
        </authorList>
    </citation>
    <scope>NUCLEOTIDE SEQUENCE [LARGE SCALE GENOMIC DNA]</scope>
    <source>
        <strain evidence="4">ATCC 64411 / 73-15</strain>
    </source>
</reference>
<dbReference type="SUPFAM" id="SSF53474">
    <property type="entry name" value="alpha/beta-Hydrolases"/>
    <property type="match status" value="1"/>
</dbReference>
<accession>A0A0C4DTZ5</accession>